<evidence type="ECO:0000256" key="1">
    <source>
        <dbReference type="ARBA" id="ARBA00022723"/>
    </source>
</evidence>
<feature type="signal peptide" evidence="4">
    <location>
        <begin position="1"/>
        <end position="22"/>
    </location>
</feature>
<reference evidence="6" key="1">
    <citation type="submission" date="2022-11" db="EMBL/GenBank/DDBJ databases">
        <title>Refractory cell wall polysaccharides provide important carbon source for microbial heterotrophs in the hadal ocean.</title>
        <authorList>
            <person name="Zhu X."/>
        </authorList>
    </citation>
    <scope>NUCLEOTIDE SEQUENCE</scope>
    <source>
        <strain evidence="6">MTRN7</strain>
    </source>
</reference>
<evidence type="ECO:0000313" key="6">
    <source>
        <dbReference type="EMBL" id="MDA0176985.1"/>
    </source>
</evidence>
<feature type="chain" id="PRO_5046311714" description="Cytochrome c domain-containing protein" evidence="4">
    <location>
        <begin position="23"/>
        <end position="123"/>
    </location>
</feature>
<dbReference type="EMBL" id="JAPFGC010000002">
    <property type="protein sequence ID" value="MDA0176985.1"/>
    <property type="molecule type" value="Genomic_DNA"/>
</dbReference>
<evidence type="ECO:0000256" key="4">
    <source>
        <dbReference type="SAM" id="SignalP"/>
    </source>
</evidence>
<keyword evidence="7" id="KW-1185">Reference proteome</keyword>
<name>A0ABT4RYT2_9FLAO</name>
<keyword evidence="4" id="KW-0732">Signal</keyword>
<keyword evidence="2 3" id="KW-0408">Iron</keyword>
<accession>A0ABT4RYT2</accession>
<comment type="caution">
    <text evidence="6">The sequence shown here is derived from an EMBL/GenBank/DDBJ whole genome shotgun (WGS) entry which is preliminary data.</text>
</comment>
<dbReference type="InterPro" id="IPR009056">
    <property type="entry name" value="Cyt_c-like_dom"/>
</dbReference>
<feature type="domain" description="Cytochrome c" evidence="5">
    <location>
        <begin position="31"/>
        <end position="120"/>
    </location>
</feature>
<keyword evidence="1 3" id="KW-0479">Metal-binding</keyword>
<evidence type="ECO:0000259" key="5">
    <source>
        <dbReference type="PROSITE" id="PS51007"/>
    </source>
</evidence>
<evidence type="ECO:0000256" key="2">
    <source>
        <dbReference type="ARBA" id="ARBA00023004"/>
    </source>
</evidence>
<proteinExistence type="predicted"/>
<dbReference type="RefSeq" id="WP_106689055.1">
    <property type="nucleotide sequence ID" value="NZ_CP061703.1"/>
</dbReference>
<organism evidence="6 7">
    <name type="scientific">Mesoflavibacter profundi</name>
    <dbReference type="NCBI Taxonomy" id="2708110"/>
    <lineage>
        <taxon>Bacteria</taxon>
        <taxon>Pseudomonadati</taxon>
        <taxon>Bacteroidota</taxon>
        <taxon>Flavobacteriia</taxon>
        <taxon>Flavobacteriales</taxon>
        <taxon>Flavobacteriaceae</taxon>
        <taxon>Mesoflavibacter</taxon>
    </lineage>
</organism>
<dbReference type="Proteomes" id="UP001149142">
    <property type="component" value="Unassembled WGS sequence"/>
</dbReference>
<gene>
    <name evidence="6" type="ORF">OOZ35_05690</name>
</gene>
<evidence type="ECO:0000313" key="7">
    <source>
        <dbReference type="Proteomes" id="UP001149142"/>
    </source>
</evidence>
<sequence length="123" mass="13408">MKKGTFLIAVIVTILAFNCSNNSEDDLTDVSPVQQGELITYTEHIKPIIDNNCVFCHDNPPVNGAPNSLVNYEDVKASAENNLLDRISRQASESGAMPLGGPRLPQNSIDLVEQWIADGLLEN</sequence>
<dbReference type="PROSITE" id="PS51007">
    <property type="entry name" value="CYTC"/>
    <property type="match status" value="1"/>
</dbReference>
<keyword evidence="3" id="KW-0349">Heme</keyword>
<evidence type="ECO:0000256" key="3">
    <source>
        <dbReference type="PROSITE-ProRule" id="PRU00433"/>
    </source>
</evidence>
<protein>
    <recommendedName>
        <fullName evidence="5">Cytochrome c domain-containing protein</fullName>
    </recommendedName>
</protein>